<keyword evidence="3" id="KW-0479">Metal-binding</keyword>
<comment type="cofactor">
    <cofactor evidence="2">
        <name>Mg(2+)</name>
        <dbReference type="ChEBI" id="CHEBI:18420"/>
    </cofactor>
</comment>
<keyword evidence="5" id="KW-0460">Magnesium</keyword>
<dbReference type="EMBL" id="UHFA01000002">
    <property type="protein sequence ID" value="SUN35356.1"/>
    <property type="molecule type" value="Genomic_DNA"/>
</dbReference>
<dbReference type="PROSITE" id="PS51462">
    <property type="entry name" value="NUDIX"/>
    <property type="match status" value="1"/>
</dbReference>
<evidence type="ECO:0000313" key="8">
    <source>
        <dbReference type="EMBL" id="SUN35356.1"/>
    </source>
</evidence>
<feature type="domain" description="Nudix hydrolase" evidence="7">
    <location>
        <begin position="17"/>
        <end position="152"/>
    </location>
</feature>
<dbReference type="Proteomes" id="UP000254082">
    <property type="component" value="Unassembled WGS sequence"/>
</dbReference>
<dbReference type="CDD" id="cd03426">
    <property type="entry name" value="NUDIX_CoAse_Nudt7"/>
    <property type="match status" value="1"/>
</dbReference>
<dbReference type="InterPro" id="IPR020084">
    <property type="entry name" value="NUDIX_hydrolase_CS"/>
</dbReference>
<name>A0A380JEB3_STRDO</name>
<accession>A0A380JEB3</accession>
<organism evidence="8 9">
    <name type="scientific">Streptococcus downei MFe28</name>
    <dbReference type="NCBI Taxonomy" id="764290"/>
    <lineage>
        <taxon>Bacteria</taxon>
        <taxon>Bacillati</taxon>
        <taxon>Bacillota</taxon>
        <taxon>Bacilli</taxon>
        <taxon>Lactobacillales</taxon>
        <taxon>Streptococcaceae</taxon>
        <taxon>Streptococcus</taxon>
    </lineage>
</organism>
<evidence type="ECO:0000256" key="6">
    <source>
        <dbReference type="ARBA" id="ARBA00023211"/>
    </source>
</evidence>
<dbReference type="RefSeq" id="WP_338131515.1">
    <property type="nucleotide sequence ID" value="NZ_UHFA01000002.1"/>
</dbReference>
<dbReference type="SUPFAM" id="SSF55811">
    <property type="entry name" value="Nudix"/>
    <property type="match status" value="1"/>
</dbReference>
<keyword evidence="4 8" id="KW-0378">Hydrolase</keyword>
<dbReference type="GO" id="GO:0046872">
    <property type="term" value="F:metal ion binding"/>
    <property type="evidence" value="ECO:0007669"/>
    <property type="project" value="UniProtKB-KW"/>
</dbReference>
<keyword evidence="6" id="KW-0464">Manganese</keyword>
<dbReference type="Pfam" id="PF00293">
    <property type="entry name" value="NUDIX"/>
    <property type="match status" value="1"/>
</dbReference>
<evidence type="ECO:0000313" key="9">
    <source>
        <dbReference type="Proteomes" id="UP000254082"/>
    </source>
</evidence>
<dbReference type="InterPro" id="IPR000086">
    <property type="entry name" value="NUDIX_hydrolase_dom"/>
</dbReference>
<reference evidence="8 9" key="1">
    <citation type="submission" date="2018-06" db="EMBL/GenBank/DDBJ databases">
        <authorList>
            <consortium name="Pathogen Informatics"/>
            <person name="Doyle S."/>
        </authorList>
    </citation>
    <scope>NUCLEOTIDE SEQUENCE [LARGE SCALE GENOMIC DNA]</scope>
    <source>
        <strain evidence="9">NCTC 11391</strain>
    </source>
</reference>
<gene>
    <name evidence="8" type="ORF">NCTC11391_00336</name>
</gene>
<evidence type="ECO:0000256" key="3">
    <source>
        <dbReference type="ARBA" id="ARBA00022723"/>
    </source>
</evidence>
<sequence>MKNILERIKNYQPKPLGQKQSFAVLLPLVWGEKSQGWQILYQIRSRHISQPGEVSFPGGRLEPGESFQEAAIRETSEELNIPSSQIELMGEIDYFVHHGRTIRCFVGKILGDWQSIQPSPSEVERLFTLPLDALLMTKPKTYNLTATPKPAANFPFGRIPNGSNYNFGKDKRQVLFYDLGGENLWGMTAQFTARFIEILKADKD</sequence>
<evidence type="ECO:0000256" key="2">
    <source>
        <dbReference type="ARBA" id="ARBA00001946"/>
    </source>
</evidence>
<dbReference type="PANTHER" id="PTHR12992">
    <property type="entry name" value="NUDIX HYDROLASE"/>
    <property type="match status" value="1"/>
</dbReference>
<protein>
    <submittedName>
        <fullName evidence="8">NUDIX family hydrolase</fullName>
    </submittedName>
</protein>
<dbReference type="GO" id="GO:0010945">
    <property type="term" value="F:coenzyme A diphosphatase activity"/>
    <property type="evidence" value="ECO:0007669"/>
    <property type="project" value="InterPro"/>
</dbReference>
<evidence type="ECO:0000256" key="1">
    <source>
        <dbReference type="ARBA" id="ARBA00001936"/>
    </source>
</evidence>
<dbReference type="PANTHER" id="PTHR12992:SF11">
    <property type="entry name" value="MITOCHONDRIAL COENZYME A DIPHOSPHATASE NUDT8"/>
    <property type="match status" value="1"/>
</dbReference>
<dbReference type="InterPro" id="IPR015797">
    <property type="entry name" value="NUDIX_hydrolase-like_dom_sf"/>
</dbReference>
<evidence type="ECO:0000256" key="4">
    <source>
        <dbReference type="ARBA" id="ARBA00022801"/>
    </source>
</evidence>
<dbReference type="AlphaFoldDB" id="A0A380JEB3"/>
<keyword evidence="9" id="KW-1185">Reference proteome</keyword>
<proteinExistence type="predicted"/>
<dbReference type="Gene3D" id="3.90.79.10">
    <property type="entry name" value="Nucleoside Triphosphate Pyrophosphohydrolase"/>
    <property type="match status" value="1"/>
</dbReference>
<comment type="cofactor">
    <cofactor evidence="1">
        <name>Mn(2+)</name>
        <dbReference type="ChEBI" id="CHEBI:29035"/>
    </cofactor>
</comment>
<evidence type="ECO:0000259" key="7">
    <source>
        <dbReference type="PROSITE" id="PS51462"/>
    </source>
</evidence>
<evidence type="ECO:0000256" key="5">
    <source>
        <dbReference type="ARBA" id="ARBA00022842"/>
    </source>
</evidence>
<dbReference type="PROSITE" id="PS00893">
    <property type="entry name" value="NUDIX_BOX"/>
    <property type="match status" value="1"/>
</dbReference>
<dbReference type="InterPro" id="IPR045121">
    <property type="entry name" value="CoAse"/>
</dbReference>